<dbReference type="SUPFAM" id="SSF103378">
    <property type="entry name" value="2-methylcitrate dehydratase PrpD"/>
    <property type="match status" value="1"/>
</dbReference>
<organism evidence="4 5">
    <name type="scientific">Haladaptatus pallidirubidus</name>
    <dbReference type="NCBI Taxonomy" id="1008152"/>
    <lineage>
        <taxon>Archaea</taxon>
        <taxon>Methanobacteriati</taxon>
        <taxon>Methanobacteriota</taxon>
        <taxon>Stenosarchaea group</taxon>
        <taxon>Halobacteria</taxon>
        <taxon>Halobacteriales</taxon>
        <taxon>Haladaptataceae</taxon>
        <taxon>Haladaptatus</taxon>
    </lineage>
</organism>
<dbReference type="InterPro" id="IPR042183">
    <property type="entry name" value="MmgE/PrpD_sf_1"/>
</dbReference>
<feature type="domain" description="MmgE/PrpD N-terminal" evidence="2">
    <location>
        <begin position="12"/>
        <end position="246"/>
    </location>
</feature>
<evidence type="ECO:0000259" key="3">
    <source>
        <dbReference type="Pfam" id="PF19305"/>
    </source>
</evidence>
<evidence type="ECO:0000259" key="2">
    <source>
        <dbReference type="Pfam" id="PF03972"/>
    </source>
</evidence>
<accession>A0AAV3URK5</accession>
<dbReference type="PANTHER" id="PTHR16943:SF8">
    <property type="entry name" value="2-METHYLCITRATE DEHYDRATASE"/>
    <property type="match status" value="1"/>
</dbReference>
<dbReference type="AlphaFoldDB" id="A0AAV3URK5"/>
<dbReference type="EMBL" id="BAABKX010000030">
    <property type="protein sequence ID" value="GAA5065732.1"/>
    <property type="molecule type" value="Genomic_DNA"/>
</dbReference>
<keyword evidence="5" id="KW-1185">Reference proteome</keyword>
<dbReference type="GO" id="GO:0016829">
    <property type="term" value="F:lyase activity"/>
    <property type="evidence" value="ECO:0007669"/>
    <property type="project" value="InterPro"/>
</dbReference>
<reference evidence="4 5" key="1">
    <citation type="journal article" date="2019" name="Int. J. Syst. Evol. Microbiol.">
        <title>The Global Catalogue of Microorganisms (GCM) 10K type strain sequencing project: providing services to taxonomists for standard genome sequencing and annotation.</title>
        <authorList>
            <consortium name="The Broad Institute Genomics Platform"/>
            <consortium name="The Broad Institute Genome Sequencing Center for Infectious Disease"/>
            <person name="Wu L."/>
            <person name="Ma J."/>
        </authorList>
    </citation>
    <scope>NUCLEOTIDE SEQUENCE [LARGE SCALE GENOMIC DNA]</scope>
    <source>
        <strain evidence="4 5">JCM 17504</strain>
    </source>
</reference>
<dbReference type="PANTHER" id="PTHR16943">
    <property type="entry name" value="2-METHYLCITRATE DEHYDRATASE-RELATED"/>
    <property type="match status" value="1"/>
</dbReference>
<protein>
    <submittedName>
        <fullName evidence="4">MmgE/PrpD family protein</fullName>
    </submittedName>
</protein>
<proteinExistence type="inferred from homology"/>
<dbReference type="RefSeq" id="WP_227779154.1">
    <property type="nucleotide sequence ID" value="NZ_BAABKX010000030.1"/>
</dbReference>
<feature type="domain" description="MmgE/PrpD C-terminal" evidence="3">
    <location>
        <begin position="262"/>
        <end position="423"/>
    </location>
</feature>
<comment type="caution">
    <text evidence="4">The sequence shown here is derived from an EMBL/GenBank/DDBJ whole genome shotgun (WGS) entry which is preliminary data.</text>
</comment>
<sequence>MSHHQVGTDDAVEFVQSATLQNAPSAVERQVRIRVLDTLAAMIAGYRQDGIDIVRDYAIDRFGGEKKAVATLLNGNGVRVHMEGATLANATAANALDIDDGHREVKGHPAAVVVPAALAAAEFVDATVDQFLDAVYVGYEIGVRAGMAIHETDDVYTGTGSWGALGAAAAGARLRQFSHEQTAHALGIAEYHAPRTPIMRGVERPGMTKDGIGWGAYVGMVSATLAEAGFTGSGTVFDEESVTATVSLGETFHVTKGYLKPYPCCRWGQPGVAAVLSMSESIDPKNIQTIHVHTFEAATHLNTHAPDSPEEAQYSYPFPVAAALVRGQFTQAEHGPDALIDPEILALSKEVEVHTDEALDDRFPSECLARVELKTKDDTYVSDVTQSPGARTQPLSDDTRHEKACRLVLPTLSESAIEKTERCLGSEEPVRELVTLWQA</sequence>
<dbReference type="Proteomes" id="UP001501729">
    <property type="component" value="Unassembled WGS sequence"/>
</dbReference>
<dbReference type="Pfam" id="PF03972">
    <property type="entry name" value="MmgE_PrpD_N"/>
    <property type="match status" value="1"/>
</dbReference>
<comment type="similarity">
    <text evidence="1">Belongs to the PrpD family.</text>
</comment>
<gene>
    <name evidence="4" type="ORF">GCM10025751_57000</name>
</gene>
<evidence type="ECO:0000313" key="5">
    <source>
        <dbReference type="Proteomes" id="UP001501729"/>
    </source>
</evidence>
<evidence type="ECO:0000313" key="4">
    <source>
        <dbReference type="EMBL" id="GAA5065732.1"/>
    </source>
</evidence>
<dbReference type="InterPro" id="IPR045337">
    <property type="entry name" value="MmgE_PrpD_C"/>
</dbReference>
<dbReference type="Gene3D" id="1.10.4100.10">
    <property type="entry name" value="2-methylcitrate dehydratase PrpD"/>
    <property type="match status" value="1"/>
</dbReference>
<dbReference type="InterPro" id="IPR042188">
    <property type="entry name" value="MmgE/PrpD_sf_2"/>
</dbReference>
<evidence type="ECO:0000256" key="1">
    <source>
        <dbReference type="ARBA" id="ARBA00006174"/>
    </source>
</evidence>
<dbReference type="InterPro" id="IPR045336">
    <property type="entry name" value="MmgE_PrpD_N"/>
</dbReference>
<name>A0AAV3URK5_9EURY</name>
<dbReference type="GeneID" id="68617310"/>
<dbReference type="Gene3D" id="3.30.1330.120">
    <property type="entry name" value="2-methylcitrate dehydratase PrpD"/>
    <property type="match status" value="1"/>
</dbReference>
<dbReference type="InterPro" id="IPR036148">
    <property type="entry name" value="MmgE/PrpD_sf"/>
</dbReference>
<dbReference type="Pfam" id="PF19305">
    <property type="entry name" value="MmgE_PrpD_C"/>
    <property type="match status" value="1"/>
</dbReference>
<dbReference type="InterPro" id="IPR005656">
    <property type="entry name" value="MmgE_PrpD"/>
</dbReference>